<dbReference type="RefSeq" id="WP_240172243.1">
    <property type="nucleotide sequence ID" value="NZ_CP092365.1"/>
</dbReference>
<dbReference type="InterPro" id="IPR058487">
    <property type="entry name" value="DUF8174"/>
</dbReference>
<evidence type="ECO:0000256" key="1">
    <source>
        <dbReference type="SAM" id="MobiDB-lite"/>
    </source>
</evidence>
<evidence type="ECO:0000259" key="3">
    <source>
        <dbReference type="Pfam" id="PF26525"/>
    </source>
</evidence>
<evidence type="ECO:0000313" key="5">
    <source>
        <dbReference type="Proteomes" id="UP001055200"/>
    </source>
</evidence>
<feature type="domain" description="DUF8174" evidence="3">
    <location>
        <begin position="95"/>
        <end position="217"/>
    </location>
</feature>
<organism evidence="4 5">
    <name type="scientific">Mycolicibacillus parakoreensis</name>
    <dbReference type="NCBI Taxonomy" id="1069221"/>
    <lineage>
        <taxon>Bacteria</taxon>
        <taxon>Bacillati</taxon>
        <taxon>Actinomycetota</taxon>
        <taxon>Actinomycetes</taxon>
        <taxon>Mycobacteriales</taxon>
        <taxon>Mycobacteriaceae</taxon>
        <taxon>Mycolicibacillus</taxon>
    </lineage>
</organism>
<accession>A0ABY3U612</accession>
<protein>
    <recommendedName>
        <fullName evidence="3">DUF8174 domain-containing protein</fullName>
    </recommendedName>
</protein>
<keyword evidence="2" id="KW-1133">Transmembrane helix</keyword>
<gene>
    <name evidence="4" type="ORF">MIU77_06860</name>
</gene>
<feature type="compositionally biased region" description="Low complexity" evidence="1">
    <location>
        <begin position="23"/>
        <end position="35"/>
    </location>
</feature>
<evidence type="ECO:0000313" key="4">
    <source>
        <dbReference type="EMBL" id="ULN54001.1"/>
    </source>
</evidence>
<name>A0ABY3U612_9MYCO</name>
<keyword evidence="5" id="KW-1185">Reference proteome</keyword>
<keyword evidence="2" id="KW-0472">Membrane</keyword>
<dbReference type="Pfam" id="PF26525">
    <property type="entry name" value="DUF8174"/>
    <property type="match status" value="1"/>
</dbReference>
<dbReference type="EMBL" id="CP092365">
    <property type="protein sequence ID" value="ULN54001.1"/>
    <property type="molecule type" value="Genomic_DNA"/>
</dbReference>
<sequence length="222" mass="23325">MTGPHPLPPGVGGFGSGPPPGGAPRHAAHPSGPHPMVHDYFDPPTGPLAMPPPGYPPAPGYRAPRRARWPLVVAVLLAVLLTAGAVGALVYATRDTAAPLTERTAQVAIQRYLDALADRDIDIIARNTMCGTYDAVGDRRSDEALAKLSSDAFHKQFDDAEVTAVDKIVLLSHYQAQVLFSMRIVPAGGGAARDGVQGTAQLLLQDDSVLVCSYVLRTGGTY</sequence>
<dbReference type="Proteomes" id="UP001055200">
    <property type="component" value="Chromosome"/>
</dbReference>
<feature type="transmembrane region" description="Helical" evidence="2">
    <location>
        <begin position="71"/>
        <end position="92"/>
    </location>
</feature>
<proteinExistence type="predicted"/>
<keyword evidence="2" id="KW-0812">Transmembrane</keyword>
<evidence type="ECO:0000256" key="2">
    <source>
        <dbReference type="SAM" id="Phobius"/>
    </source>
</evidence>
<reference evidence="4" key="1">
    <citation type="submission" date="2022-08" db="EMBL/GenBank/DDBJ databases">
        <title>Complete genome sequence of 14 non-tuberculosis mycobacteria type-strains.</title>
        <authorList>
            <person name="Igarashi Y."/>
            <person name="Osugi A."/>
            <person name="Mitarai S."/>
        </authorList>
    </citation>
    <scope>NUCLEOTIDE SEQUENCE</scope>
    <source>
        <strain evidence="4">DSM 45575</strain>
    </source>
</reference>
<feature type="region of interest" description="Disordered" evidence="1">
    <location>
        <begin position="1"/>
        <end position="39"/>
    </location>
</feature>